<evidence type="ECO:0000313" key="1">
    <source>
        <dbReference type="EMBL" id="MFC5525254.1"/>
    </source>
</evidence>
<reference evidence="2" key="1">
    <citation type="journal article" date="2019" name="Int. J. Syst. Evol. Microbiol.">
        <title>The Global Catalogue of Microorganisms (GCM) 10K type strain sequencing project: providing services to taxonomists for standard genome sequencing and annotation.</title>
        <authorList>
            <consortium name="The Broad Institute Genomics Platform"/>
            <consortium name="The Broad Institute Genome Sequencing Center for Infectious Disease"/>
            <person name="Wu L."/>
            <person name="Ma J."/>
        </authorList>
    </citation>
    <scope>NUCLEOTIDE SEQUENCE [LARGE SCALE GENOMIC DNA]</scope>
    <source>
        <strain evidence="2">CGMCC 1.16619</strain>
    </source>
</reference>
<comment type="caution">
    <text evidence="1">The sequence shown here is derived from an EMBL/GenBank/DDBJ whole genome shotgun (WGS) entry which is preliminary data.</text>
</comment>
<dbReference type="EMBL" id="JBHSNF010000001">
    <property type="protein sequence ID" value="MFC5525254.1"/>
    <property type="molecule type" value="Genomic_DNA"/>
</dbReference>
<accession>A0ABW0QJX1</accession>
<evidence type="ECO:0008006" key="3">
    <source>
        <dbReference type="Google" id="ProtNLM"/>
    </source>
</evidence>
<organism evidence="1 2">
    <name type="scientific">Rhodanobacter ginsengisoli</name>
    <dbReference type="NCBI Taxonomy" id="418646"/>
    <lineage>
        <taxon>Bacteria</taxon>
        <taxon>Pseudomonadati</taxon>
        <taxon>Pseudomonadota</taxon>
        <taxon>Gammaproteobacteria</taxon>
        <taxon>Lysobacterales</taxon>
        <taxon>Rhodanobacteraceae</taxon>
        <taxon>Rhodanobacter</taxon>
    </lineage>
</organism>
<proteinExistence type="predicted"/>
<gene>
    <name evidence="1" type="ORF">ACFPPA_05805</name>
</gene>
<dbReference type="RefSeq" id="WP_377318162.1">
    <property type="nucleotide sequence ID" value="NZ_JBHSNF010000001.1"/>
</dbReference>
<name>A0ABW0QJX1_9GAMM</name>
<keyword evidence="2" id="KW-1185">Reference proteome</keyword>
<protein>
    <recommendedName>
        <fullName evidence="3">Transposase</fullName>
    </recommendedName>
</protein>
<sequence length="114" mass="12155">MSGLATAVLTGDAAYLVAVQAELLTSSNGRDIYRLKTPDLRIGVYDGPSRKLVIFDGPALVAVTMAELAEPAAPEKPLMTMADGRAPTAKDAKRVAEVVERRLRPVVIDPPSRL</sequence>
<evidence type="ECO:0000313" key="2">
    <source>
        <dbReference type="Proteomes" id="UP001596114"/>
    </source>
</evidence>
<dbReference type="Proteomes" id="UP001596114">
    <property type="component" value="Unassembled WGS sequence"/>
</dbReference>